<dbReference type="Proteomes" id="UP000214646">
    <property type="component" value="Unassembled WGS sequence"/>
</dbReference>
<dbReference type="EMBL" id="NIDE01000002">
    <property type="protein sequence ID" value="OWK45367.1"/>
    <property type="molecule type" value="Genomic_DNA"/>
</dbReference>
<dbReference type="AlphaFoldDB" id="A0A225EAD1"/>
<sequence>MLSGIATDEGRKLVLRRLEFDHYSLINFLRQNFARSIGAPREHGLAINDKHLASHALFVYFQDVFEDVLSVLEYDFEISGDKPRGLPFSRKKLGKTADQVQAPRFTRRVLSNQ</sequence>
<organism evidence="1 2">
    <name type="scientific">Fimbriiglobus ruber</name>
    <dbReference type="NCBI Taxonomy" id="1908690"/>
    <lineage>
        <taxon>Bacteria</taxon>
        <taxon>Pseudomonadati</taxon>
        <taxon>Planctomycetota</taxon>
        <taxon>Planctomycetia</taxon>
        <taxon>Gemmatales</taxon>
        <taxon>Gemmataceae</taxon>
        <taxon>Fimbriiglobus</taxon>
    </lineage>
</organism>
<gene>
    <name evidence="1" type="ORF">FRUB_01698</name>
</gene>
<comment type="caution">
    <text evidence="1">The sequence shown here is derived from an EMBL/GenBank/DDBJ whole genome shotgun (WGS) entry which is preliminary data.</text>
</comment>
<evidence type="ECO:0000313" key="1">
    <source>
        <dbReference type="EMBL" id="OWK45367.1"/>
    </source>
</evidence>
<proteinExistence type="predicted"/>
<accession>A0A225EAD1</accession>
<name>A0A225EAD1_9BACT</name>
<reference evidence="2" key="1">
    <citation type="submission" date="2017-06" db="EMBL/GenBank/DDBJ databases">
        <title>Genome analysis of Fimbriiglobus ruber SP5, the first member of the order Planctomycetales with confirmed chitinolytic capability.</title>
        <authorList>
            <person name="Ravin N.V."/>
            <person name="Rakitin A.L."/>
            <person name="Ivanova A.A."/>
            <person name="Beletsky A.V."/>
            <person name="Kulichevskaya I.S."/>
            <person name="Mardanov A.V."/>
            <person name="Dedysh S.N."/>
        </authorList>
    </citation>
    <scope>NUCLEOTIDE SEQUENCE [LARGE SCALE GENOMIC DNA]</scope>
    <source>
        <strain evidence="2">SP5</strain>
    </source>
</reference>
<evidence type="ECO:0000313" key="2">
    <source>
        <dbReference type="Proteomes" id="UP000214646"/>
    </source>
</evidence>
<protein>
    <submittedName>
        <fullName evidence="1">Uncharacterized protein</fullName>
    </submittedName>
</protein>
<keyword evidence="2" id="KW-1185">Reference proteome</keyword>